<dbReference type="InterPro" id="IPR010982">
    <property type="entry name" value="Lambda_DNA-bd_dom_sf"/>
</dbReference>
<sequence length="332" mass="35292">MATIHDVARVAGVSISTVSYALSGKRSIGPAVRARVDSAVAELGYQANAGARMLAGTQTNILALSAPMHAETHPPAFMSFVVSIATAAREVDYDLLLLTETEPLAGLRRVASSKLVDGIVVMDVSTDDPRVPLLRDLRLPSAIIGVPDDVDGMTCVDFDFEAAADLAVERLAALGHREIGLLGHSAALYERGSNFAPRFRDAFLASAAARGVKALFTMSDLGSRADVVGEMRRELPGMTALVLNCNEEEHRRVLHSLERDDVTIPSDLAVVSACSSFSTDNFTTALDVIPLPAEKSGRRAVELTMAQLRGDSEAHVELIPPEYVAKGSTVSV</sequence>
<evidence type="ECO:0000256" key="2">
    <source>
        <dbReference type="ARBA" id="ARBA00023125"/>
    </source>
</evidence>
<evidence type="ECO:0000259" key="4">
    <source>
        <dbReference type="PROSITE" id="PS50932"/>
    </source>
</evidence>
<dbReference type="Proteomes" id="UP001321486">
    <property type="component" value="Chromosome"/>
</dbReference>
<keyword evidence="1" id="KW-0805">Transcription regulation</keyword>
<name>A0ABN6XX45_9MICO</name>
<dbReference type="SMART" id="SM00354">
    <property type="entry name" value="HTH_LACI"/>
    <property type="match status" value="1"/>
</dbReference>
<dbReference type="PROSITE" id="PS00356">
    <property type="entry name" value="HTH_LACI_1"/>
    <property type="match status" value="1"/>
</dbReference>
<dbReference type="Gene3D" id="1.10.260.40">
    <property type="entry name" value="lambda repressor-like DNA-binding domains"/>
    <property type="match status" value="1"/>
</dbReference>
<dbReference type="RefSeq" id="WP_286346370.1">
    <property type="nucleotide sequence ID" value="NZ_AP027732.1"/>
</dbReference>
<dbReference type="CDD" id="cd01392">
    <property type="entry name" value="HTH_LacI"/>
    <property type="match status" value="1"/>
</dbReference>
<proteinExistence type="predicted"/>
<dbReference type="InterPro" id="IPR046335">
    <property type="entry name" value="LacI/GalR-like_sensor"/>
</dbReference>
<protein>
    <submittedName>
        <fullName evidence="5">LacI family transcriptional regulator</fullName>
    </submittedName>
</protein>
<dbReference type="InterPro" id="IPR000843">
    <property type="entry name" value="HTH_LacI"/>
</dbReference>
<dbReference type="PROSITE" id="PS50932">
    <property type="entry name" value="HTH_LACI_2"/>
    <property type="match status" value="1"/>
</dbReference>
<keyword evidence="2" id="KW-0238">DNA-binding</keyword>
<reference evidence="6" key="1">
    <citation type="journal article" date="2019" name="Int. J. Syst. Evol. Microbiol.">
        <title>The Global Catalogue of Microorganisms (GCM) 10K type strain sequencing project: providing services to taxonomists for standard genome sequencing and annotation.</title>
        <authorList>
            <consortium name="The Broad Institute Genomics Platform"/>
            <consortium name="The Broad Institute Genome Sequencing Center for Infectious Disease"/>
            <person name="Wu L."/>
            <person name="Ma J."/>
        </authorList>
    </citation>
    <scope>NUCLEOTIDE SEQUENCE [LARGE SCALE GENOMIC DNA]</scope>
    <source>
        <strain evidence="6">NBRC 108728</strain>
    </source>
</reference>
<evidence type="ECO:0000256" key="1">
    <source>
        <dbReference type="ARBA" id="ARBA00023015"/>
    </source>
</evidence>
<evidence type="ECO:0000313" key="5">
    <source>
        <dbReference type="EMBL" id="BDZ49612.1"/>
    </source>
</evidence>
<organism evidence="5 6">
    <name type="scientific">Frondihabitans sucicola</name>
    <dbReference type="NCBI Taxonomy" id="1268041"/>
    <lineage>
        <taxon>Bacteria</taxon>
        <taxon>Bacillati</taxon>
        <taxon>Actinomycetota</taxon>
        <taxon>Actinomycetes</taxon>
        <taxon>Micrococcales</taxon>
        <taxon>Microbacteriaceae</taxon>
        <taxon>Frondihabitans</taxon>
    </lineage>
</organism>
<feature type="domain" description="HTH lacI-type" evidence="4">
    <location>
        <begin position="2"/>
        <end position="56"/>
    </location>
</feature>
<keyword evidence="3" id="KW-0804">Transcription</keyword>
<dbReference type="Pfam" id="PF13377">
    <property type="entry name" value="Peripla_BP_3"/>
    <property type="match status" value="1"/>
</dbReference>
<dbReference type="SUPFAM" id="SSF53822">
    <property type="entry name" value="Periplasmic binding protein-like I"/>
    <property type="match status" value="1"/>
</dbReference>
<dbReference type="PANTHER" id="PTHR30146:SF153">
    <property type="entry name" value="LACTOSE OPERON REPRESSOR"/>
    <property type="match status" value="1"/>
</dbReference>
<dbReference type="InterPro" id="IPR028082">
    <property type="entry name" value="Peripla_BP_I"/>
</dbReference>
<evidence type="ECO:0000313" key="6">
    <source>
        <dbReference type="Proteomes" id="UP001321486"/>
    </source>
</evidence>
<gene>
    <name evidence="5" type="ORF">GCM10025867_18530</name>
</gene>
<evidence type="ECO:0000256" key="3">
    <source>
        <dbReference type="ARBA" id="ARBA00023163"/>
    </source>
</evidence>
<dbReference type="Pfam" id="PF00356">
    <property type="entry name" value="LacI"/>
    <property type="match status" value="1"/>
</dbReference>
<dbReference type="PANTHER" id="PTHR30146">
    <property type="entry name" value="LACI-RELATED TRANSCRIPTIONAL REPRESSOR"/>
    <property type="match status" value="1"/>
</dbReference>
<keyword evidence="6" id="KW-1185">Reference proteome</keyword>
<dbReference type="SUPFAM" id="SSF47413">
    <property type="entry name" value="lambda repressor-like DNA-binding domains"/>
    <property type="match status" value="1"/>
</dbReference>
<accession>A0ABN6XX45</accession>
<dbReference type="Gene3D" id="3.40.50.2300">
    <property type="match status" value="2"/>
</dbReference>
<dbReference type="EMBL" id="AP027732">
    <property type="protein sequence ID" value="BDZ49612.1"/>
    <property type="molecule type" value="Genomic_DNA"/>
</dbReference>